<dbReference type="VEuPathDB" id="PlasmoDB:PCYB_008320"/>
<dbReference type="EMBL" id="DF158752">
    <property type="protein sequence ID" value="GAB70083.1"/>
    <property type="molecule type" value="Genomic_DNA"/>
</dbReference>
<dbReference type="GeneID" id="14696625"/>
<protein>
    <submittedName>
        <fullName evidence="1">CYIR protein</fullName>
    </submittedName>
</protein>
<sequence>MTESDVDELPAEKFFKALTGDQKDSNYSIVCGNITTDSDEEKKINEICKKLGQNIYYVEDAHKDNSLFYDKHCYDLNYWLYDELTTKLDAKIQKQWNGVNTKGKSNNNGKICKPQSQLFKTGLFKSIKNYLITLKIMKQLKEKETENTETKIYCDYIKERVSLYFTFKQLCQLMKNDICQKYLKDYDDDRYNPTELLSKFKCAEEGKYEVELDESLITEMIKTYQSNFGNLLTGFGNILPGFGSIIPGLGSIMP</sequence>
<dbReference type="OrthoDB" id="387979at2759"/>
<dbReference type="RefSeq" id="XP_004228301.1">
    <property type="nucleotide sequence ID" value="XM_004228253.1"/>
</dbReference>
<evidence type="ECO:0000313" key="1">
    <source>
        <dbReference type="EMBL" id="GAB70083.1"/>
    </source>
</evidence>
<dbReference type="AlphaFoldDB" id="K6UP47"/>
<dbReference type="PhylomeDB" id="K6UP47"/>
<dbReference type="KEGG" id="pcy:PCYB_008320"/>
<dbReference type="Proteomes" id="UP000006319">
    <property type="component" value="Unassembled WGS sequence"/>
</dbReference>
<reference evidence="1 2" key="1">
    <citation type="journal article" date="2012" name="Nat. Genet.">
        <title>Plasmodium cynomolgi genome sequences provide insight into Plasmodium vivax and the monkey malaria clade.</title>
        <authorList>
            <person name="Tachibana S."/>
            <person name="Sullivan S.A."/>
            <person name="Kawai S."/>
            <person name="Nakamura S."/>
            <person name="Kim H.R."/>
            <person name="Goto N."/>
            <person name="Arisue N."/>
            <person name="Palacpac N.M.Q."/>
            <person name="Honma H."/>
            <person name="Yagi M."/>
            <person name="Tougan T."/>
            <person name="Katakai Y."/>
            <person name="Kaneko O."/>
            <person name="Mita T."/>
            <person name="Kita K."/>
            <person name="Yasutomi Y."/>
            <person name="Sutton P.L."/>
            <person name="Shakhbatyan R."/>
            <person name="Horii T."/>
            <person name="Yasunaga T."/>
            <person name="Barnwell J.W."/>
            <person name="Escalante A.A."/>
            <person name="Carlton J.M."/>
            <person name="Tanabe K."/>
        </authorList>
    </citation>
    <scope>NUCLEOTIDE SEQUENCE [LARGE SCALE GENOMIC DNA]</scope>
    <source>
        <strain evidence="1 2">B</strain>
    </source>
</reference>
<keyword evidence="2" id="KW-1185">Reference proteome</keyword>
<dbReference type="OMA" id="LMKNDIC"/>
<name>K6UP47_PLACD</name>
<feature type="non-terminal residue" evidence="1">
    <location>
        <position position="254"/>
    </location>
</feature>
<evidence type="ECO:0000313" key="2">
    <source>
        <dbReference type="Proteomes" id="UP000006319"/>
    </source>
</evidence>
<proteinExistence type="predicted"/>
<organism evidence="1 2">
    <name type="scientific">Plasmodium cynomolgi (strain B)</name>
    <dbReference type="NCBI Taxonomy" id="1120755"/>
    <lineage>
        <taxon>Eukaryota</taxon>
        <taxon>Sar</taxon>
        <taxon>Alveolata</taxon>
        <taxon>Apicomplexa</taxon>
        <taxon>Aconoidasida</taxon>
        <taxon>Haemosporida</taxon>
        <taxon>Plasmodiidae</taxon>
        <taxon>Plasmodium</taxon>
        <taxon>Plasmodium (Plasmodium)</taxon>
    </lineage>
</organism>
<gene>
    <name evidence="1" type="ORF">PCYB_008320</name>
</gene>
<accession>K6UP47</accession>
<dbReference type="InterPro" id="IPR008780">
    <property type="entry name" value="Plasmodium_Vir"/>
</dbReference>
<dbReference type="Pfam" id="PF05795">
    <property type="entry name" value="Plasmodium_Vir"/>
    <property type="match status" value="1"/>
</dbReference>